<evidence type="ECO:0000313" key="3">
    <source>
        <dbReference type="Proteomes" id="UP000297638"/>
    </source>
</evidence>
<evidence type="ECO:0000313" key="2">
    <source>
        <dbReference type="EMBL" id="TFH57034.1"/>
    </source>
</evidence>
<organism evidence="2 3">
    <name type="scientific">Glutamicibacter arilaitensis</name>
    <dbReference type="NCBI Taxonomy" id="256701"/>
    <lineage>
        <taxon>Bacteria</taxon>
        <taxon>Bacillati</taxon>
        <taxon>Actinomycetota</taxon>
        <taxon>Actinomycetes</taxon>
        <taxon>Micrococcales</taxon>
        <taxon>Micrococcaceae</taxon>
        <taxon>Glutamicibacter</taxon>
    </lineage>
</organism>
<dbReference type="EMBL" id="SPDS01000001">
    <property type="protein sequence ID" value="TFH57034.1"/>
    <property type="molecule type" value="Genomic_DNA"/>
</dbReference>
<dbReference type="Proteomes" id="UP000297638">
    <property type="component" value="Unassembled WGS sequence"/>
</dbReference>
<dbReference type="InterPro" id="IPR025855">
    <property type="entry name" value="Replic_Relax"/>
</dbReference>
<protein>
    <recommendedName>
        <fullName evidence="4">Replication-relaxation</fullName>
    </recommendedName>
</protein>
<gene>
    <name evidence="2" type="ORF">EXY26_08565</name>
</gene>
<sequence>MTTHDTSHTVHQNQESGLPVDLPTGSHATPVTPQATAQTGEVVAGKEPTGIGSFSTPRRSEQVKGVHSSPRISAKHLEKMASSLSVRDWSILGAAGVYRFVTARQLTLMFFHDHASDASAARTARRVLSRLRSLRILGVVERRIGGIRAGSEGMVYYLDTAGERLYRNATGSATRKRFEEPSARFMDHTLAITNLAAELHHHGRVSGAEIVSLTPEPRRSYTAPHGGTGRLAPDLAVELAAQHGAETISAFFIEIDLGHESLPTLINKAMAYEQYRASGEEQRQYGGFPRIVWVMGSPKFAATQRRIEVLSRALEEHPQIPHHLHTIITTKDAAAYLVKEASNE</sequence>
<evidence type="ECO:0000256" key="1">
    <source>
        <dbReference type="SAM" id="MobiDB-lite"/>
    </source>
</evidence>
<reference evidence="2 3" key="1">
    <citation type="submission" date="2019-03" db="EMBL/GenBank/DDBJ databases">
        <title>Glutamicibacter sp. LJH19 genome.</title>
        <authorList>
            <person name="Sinai Borker S."/>
            <person name="Kumar R."/>
        </authorList>
    </citation>
    <scope>NUCLEOTIDE SEQUENCE [LARGE SCALE GENOMIC DNA]</scope>
    <source>
        <strain evidence="2 3">LJH19</strain>
    </source>
</reference>
<proteinExistence type="predicted"/>
<comment type="caution">
    <text evidence="2">The sequence shown here is derived from an EMBL/GenBank/DDBJ whole genome shotgun (WGS) entry which is preliminary data.</text>
</comment>
<feature type="region of interest" description="Disordered" evidence="1">
    <location>
        <begin position="1"/>
        <end position="70"/>
    </location>
</feature>
<feature type="compositionally biased region" description="Low complexity" evidence="1">
    <location>
        <begin position="28"/>
        <end position="39"/>
    </location>
</feature>
<dbReference type="AlphaFoldDB" id="A0A4Y8TZZ6"/>
<evidence type="ECO:0008006" key="4">
    <source>
        <dbReference type="Google" id="ProtNLM"/>
    </source>
</evidence>
<accession>A0A4Y8TZZ6</accession>
<name>A0A4Y8TZZ6_9MICC</name>
<dbReference type="Pfam" id="PF13814">
    <property type="entry name" value="Replic_Relax"/>
    <property type="match status" value="1"/>
</dbReference>